<proteinExistence type="predicted"/>
<evidence type="ECO:0000259" key="3">
    <source>
        <dbReference type="PROSITE" id="PS50102"/>
    </source>
</evidence>
<dbReference type="GO" id="GO:0003723">
    <property type="term" value="F:RNA binding"/>
    <property type="evidence" value="ECO:0007669"/>
    <property type="project" value="UniProtKB-UniRule"/>
</dbReference>
<dbReference type="Proteomes" id="UP001283361">
    <property type="component" value="Unassembled WGS sequence"/>
</dbReference>
<sequence length="665" mass="74184">MDPSRNNMPLQFNRQKNQPPMPVTRTSDGVAKDDDVSSSTTLSLMGGSEGSTSVSGSMGGQTSADVTGGDHSNMMGVFNMLGQMVAPMATGMAATDPNMIMMSQMNFNTEFGGMMGAGPMAGPNMMGMQGMMGPPGPAGPLMVPQMPVKEVIHLKSSILYPPAPGAPSRSTRERPMGCKTIFIGGIPEKCTEDILFEVFESCGPIQSIRISKKNFAHIRFEMMESVDRALYISGYRMKINDSDEKEDTGRLHVDYAQARDDQHEYECQQRALAREMRHIQRLEQERLRPPSPPPVTYYSDHEASMLLESLKSDEGFTKSSQVLMTWLERGECNRRTSSTFYTLVQTAQSHVRRLKAEKAGVVGEYQQYKTQYQLRLQGITSQLCQVERVMAAAHKQKCWDHFTKAQRKNIDTWQRQAQEAREQEEDEESGSGQKAGIAEDMELSDDDEAASPAKKRKTGSQPDDISETHKLKEENDALKCQMEAFKNEVDTVRQEGRVEADEKEKQVKSLQNALQGMQQQLIAQRAIVTNMEKELEEAKKKSSSNLDTPVAEVERERNIEVNTPAESKKEESSALVSSSGLALSDKEAKILGLVCCFLHVHPHGATVDYLWSYLRQLLSVRVREVEDLLEKVPAIFQQEVIGVGAATERRWIFTGMRTVARPDAT</sequence>
<protein>
    <recommendedName>
        <fullName evidence="3">RRM domain-containing protein</fullName>
    </recommendedName>
</protein>
<feature type="compositionally biased region" description="Low complexity" evidence="2">
    <location>
        <begin position="37"/>
        <end position="63"/>
    </location>
</feature>
<reference evidence="4" key="1">
    <citation type="journal article" date="2023" name="G3 (Bethesda)">
        <title>A reference genome for the long-term kleptoplast-retaining sea slug Elysia crispata morphotype clarki.</title>
        <authorList>
            <person name="Eastman K.E."/>
            <person name="Pendleton A.L."/>
            <person name="Shaikh M.A."/>
            <person name="Suttiyut T."/>
            <person name="Ogas R."/>
            <person name="Tomko P."/>
            <person name="Gavelis G."/>
            <person name="Widhalm J.R."/>
            <person name="Wisecaver J.H."/>
        </authorList>
    </citation>
    <scope>NUCLEOTIDE SEQUENCE</scope>
    <source>
        <strain evidence="4">ECLA1</strain>
    </source>
</reference>
<dbReference type="SUPFAM" id="SSF54928">
    <property type="entry name" value="RNA-binding domain, RBD"/>
    <property type="match status" value="1"/>
</dbReference>
<dbReference type="InterPro" id="IPR038876">
    <property type="entry name" value="ENOX"/>
</dbReference>
<feature type="compositionally biased region" description="Polar residues" evidence="2">
    <location>
        <begin position="1"/>
        <end position="18"/>
    </location>
</feature>
<keyword evidence="5" id="KW-1185">Reference proteome</keyword>
<evidence type="ECO:0000313" key="4">
    <source>
        <dbReference type="EMBL" id="KAK3753703.1"/>
    </source>
</evidence>
<feature type="domain" description="RRM" evidence="3">
    <location>
        <begin position="179"/>
        <end position="258"/>
    </location>
</feature>
<dbReference type="InterPro" id="IPR035979">
    <property type="entry name" value="RBD_domain_sf"/>
</dbReference>
<dbReference type="Pfam" id="PF00076">
    <property type="entry name" value="RRM_1"/>
    <property type="match status" value="1"/>
</dbReference>
<organism evidence="4 5">
    <name type="scientific">Elysia crispata</name>
    <name type="common">lettuce slug</name>
    <dbReference type="NCBI Taxonomy" id="231223"/>
    <lineage>
        <taxon>Eukaryota</taxon>
        <taxon>Metazoa</taxon>
        <taxon>Spiralia</taxon>
        <taxon>Lophotrochozoa</taxon>
        <taxon>Mollusca</taxon>
        <taxon>Gastropoda</taxon>
        <taxon>Heterobranchia</taxon>
        <taxon>Euthyneura</taxon>
        <taxon>Panpulmonata</taxon>
        <taxon>Sacoglossa</taxon>
        <taxon>Placobranchoidea</taxon>
        <taxon>Plakobranchidae</taxon>
        <taxon>Elysia</taxon>
    </lineage>
</organism>
<dbReference type="GO" id="GO:0016491">
    <property type="term" value="F:oxidoreductase activity"/>
    <property type="evidence" value="ECO:0007669"/>
    <property type="project" value="InterPro"/>
</dbReference>
<dbReference type="GO" id="GO:0007624">
    <property type="term" value="P:ultradian rhythm"/>
    <property type="evidence" value="ECO:0007669"/>
    <property type="project" value="InterPro"/>
</dbReference>
<comment type="caution">
    <text evidence="4">The sequence shown here is derived from an EMBL/GenBank/DDBJ whole genome shotgun (WGS) entry which is preliminary data.</text>
</comment>
<dbReference type="EMBL" id="JAWDGP010005693">
    <property type="protein sequence ID" value="KAK3753703.1"/>
    <property type="molecule type" value="Genomic_DNA"/>
</dbReference>
<dbReference type="InterPro" id="IPR000504">
    <property type="entry name" value="RRM_dom"/>
</dbReference>
<evidence type="ECO:0000256" key="1">
    <source>
        <dbReference type="PROSITE-ProRule" id="PRU00176"/>
    </source>
</evidence>
<keyword evidence="1" id="KW-0694">RNA-binding</keyword>
<evidence type="ECO:0000313" key="5">
    <source>
        <dbReference type="Proteomes" id="UP001283361"/>
    </source>
</evidence>
<dbReference type="InterPro" id="IPR012677">
    <property type="entry name" value="Nucleotide-bd_a/b_plait_sf"/>
</dbReference>
<dbReference type="Pfam" id="PF23267">
    <property type="entry name" value="ENOX1"/>
    <property type="match status" value="1"/>
</dbReference>
<dbReference type="AlphaFoldDB" id="A0AAE0YPW6"/>
<dbReference type="InterPro" id="IPR056611">
    <property type="entry name" value="ENOX1/2_dom"/>
</dbReference>
<dbReference type="Gene3D" id="3.30.70.330">
    <property type="match status" value="1"/>
</dbReference>
<accession>A0AAE0YPW6</accession>
<dbReference type="PANTHER" id="PTHR16001:SF4">
    <property type="entry name" value="ECTO-NOX DISULFIDE-THIOL EXCHANGER 1-LIKE PROTEIN"/>
    <property type="match status" value="1"/>
</dbReference>
<feature type="compositionally biased region" description="Acidic residues" evidence="2">
    <location>
        <begin position="439"/>
        <end position="449"/>
    </location>
</feature>
<name>A0AAE0YPW6_9GAST</name>
<evidence type="ECO:0000256" key="2">
    <source>
        <dbReference type="SAM" id="MobiDB-lite"/>
    </source>
</evidence>
<dbReference type="GO" id="GO:0009897">
    <property type="term" value="C:external side of plasma membrane"/>
    <property type="evidence" value="ECO:0007669"/>
    <property type="project" value="InterPro"/>
</dbReference>
<feature type="region of interest" description="Disordered" evidence="2">
    <location>
        <begin position="413"/>
        <end position="469"/>
    </location>
</feature>
<feature type="region of interest" description="Disordered" evidence="2">
    <location>
        <begin position="1"/>
        <end position="63"/>
    </location>
</feature>
<dbReference type="PROSITE" id="PS50102">
    <property type="entry name" value="RRM"/>
    <property type="match status" value="1"/>
</dbReference>
<dbReference type="PANTHER" id="PTHR16001">
    <property type="entry name" value="ECTO-NOX DISULFIDE-THIOL EXCHANGER"/>
    <property type="match status" value="1"/>
</dbReference>
<feature type="region of interest" description="Disordered" evidence="2">
    <location>
        <begin position="537"/>
        <end position="574"/>
    </location>
</feature>
<dbReference type="SMART" id="SM00360">
    <property type="entry name" value="RRM"/>
    <property type="match status" value="1"/>
</dbReference>
<gene>
    <name evidence="4" type="ORF">RRG08_038350</name>
</gene>